<organism evidence="1">
    <name type="scientific">Streptomyces globisporus</name>
    <dbReference type="NCBI Taxonomy" id="1908"/>
    <lineage>
        <taxon>Bacteria</taxon>
        <taxon>Bacillati</taxon>
        <taxon>Actinomycetota</taxon>
        <taxon>Actinomycetes</taxon>
        <taxon>Kitasatosporales</taxon>
        <taxon>Streptomycetaceae</taxon>
        <taxon>Streptomyces</taxon>
    </lineage>
</organism>
<dbReference type="Gene3D" id="3.40.50.300">
    <property type="entry name" value="P-loop containing nucleotide triphosphate hydrolases"/>
    <property type="match status" value="1"/>
</dbReference>
<dbReference type="InterPro" id="IPR027417">
    <property type="entry name" value="P-loop_NTPase"/>
</dbReference>
<dbReference type="AlphaFoldDB" id="A0A927BMC2"/>
<protein>
    <submittedName>
        <fullName evidence="1">Uncharacterized protein</fullName>
    </submittedName>
</protein>
<evidence type="ECO:0000313" key="1">
    <source>
        <dbReference type="EMBL" id="MBD2829884.1"/>
    </source>
</evidence>
<proteinExistence type="predicted"/>
<gene>
    <name evidence="1" type="ORF">ID875_21180</name>
</gene>
<comment type="caution">
    <text evidence="1">The sequence shown here is derived from an EMBL/GenBank/DDBJ whole genome shotgun (WGS) entry which is preliminary data.</text>
</comment>
<sequence length="58" mass="6388">MAAVRFDTPLNECLARNAARERTVHEGVVRAMHTALPTVEELYAEGFTTVHHPGDTTP</sequence>
<accession>A0A927BMC2</accession>
<reference evidence="1" key="1">
    <citation type="journal article" date="2020" name="PLoS ONE">
        <title>Isolation and characterization of Streptomyces bacteriophages and Streptomyces strains encoding biosynthetic arsenals: Streptomyces strains and phages for antibiotic discovery.</title>
        <authorList>
            <person name="Montano E.T."/>
            <person name="Nideffer J.F."/>
            <person name="Brumage L."/>
            <person name="Erb M."/>
            <person name="Derman A.I."/>
            <person name="Davis J.P."/>
            <person name="Estrada E."/>
            <person name="Fu S."/>
            <person name="Le D."/>
            <person name="Vuppala A."/>
            <person name="Tran C."/>
            <person name="Luterstein E."/>
            <person name="Lakkaraju S."/>
            <person name="Panchagnula S."/>
            <person name="Ren C."/>
            <person name="Doan J."/>
            <person name="Tran S."/>
            <person name="Soriano J."/>
            <person name="Fujita Y."/>
            <person name="Gutala P."/>
            <person name="Fujii Q."/>
            <person name="Lee M."/>
            <person name="Bui A."/>
            <person name="Villarreal C."/>
            <person name="Shing S.R."/>
            <person name="Kim S."/>
            <person name="Freeman D."/>
            <person name="Racha V."/>
            <person name="Ho A."/>
            <person name="Kumar P."/>
            <person name="Falah K."/>
            <person name="Dawson T."/>
            <person name="Enustun E."/>
            <person name="Prichard A."/>
            <person name="Gomez A."/>
            <person name="Khanna K."/>
            <person name="Trigg S."/>
            <person name="Fernandez L."/>
            <person name="Pogliano K."/>
            <person name="Pogliano J."/>
        </authorList>
    </citation>
    <scope>NUCLEOTIDE SEQUENCE</scope>
    <source>
        <strain evidence="1">QF2</strain>
    </source>
</reference>
<dbReference type="EMBL" id="JACWUS010000005">
    <property type="protein sequence ID" value="MBD2829884.1"/>
    <property type="molecule type" value="Genomic_DNA"/>
</dbReference>
<name>A0A927BMC2_STRGL</name>